<proteinExistence type="predicted"/>
<name>A0A9D4MWC3_DREPO</name>
<organism evidence="2 3">
    <name type="scientific">Dreissena polymorpha</name>
    <name type="common">Zebra mussel</name>
    <name type="synonym">Mytilus polymorpha</name>
    <dbReference type="NCBI Taxonomy" id="45954"/>
    <lineage>
        <taxon>Eukaryota</taxon>
        <taxon>Metazoa</taxon>
        <taxon>Spiralia</taxon>
        <taxon>Lophotrochozoa</taxon>
        <taxon>Mollusca</taxon>
        <taxon>Bivalvia</taxon>
        <taxon>Autobranchia</taxon>
        <taxon>Heteroconchia</taxon>
        <taxon>Euheterodonta</taxon>
        <taxon>Imparidentia</taxon>
        <taxon>Neoheterodontei</taxon>
        <taxon>Myida</taxon>
        <taxon>Dreissenoidea</taxon>
        <taxon>Dreissenidae</taxon>
        <taxon>Dreissena</taxon>
    </lineage>
</organism>
<evidence type="ECO:0000256" key="1">
    <source>
        <dbReference type="SAM" id="MobiDB-lite"/>
    </source>
</evidence>
<evidence type="ECO:0000313" key="3">
    <source>
        <dbReference type="Proteomes" id="UP000828390"/>
    </source>
</evidence>
<accession>A0A9D4MWC3</accession>
<keyword evidence="3" id="KW-1185">Reference proteome</keyword>
<reference evidence="2" key="2">
    <citation type="submission" date="2020-11" db="EMBL/GenBank/DDBJ databases">
        <authorList>
            <person name="McCartney M.A."/>
            <person name="Auch B."/>
            <person name="Kono T."/>
            <person name="Mallez S."/>
            <person name="Becker A."/>
            <person name="Gohl D.M."/>
            <person name="Silverstein K.A.T."/>
            <person name="Koren S."/>
            <person name="Bechman K.B."/>
            <person name="Herman A."/>
            <person name="Abrahante J.E."/>
            <person name="Garbe J."/>
        </authorList>
    </citation>
    <scope>NUCLEOTIDE SEQUENCE</scope>
    <source>
        <strain evidence="2">Duluth1</strain>
        <tissue evidence="2">Whole animal</tissue>
    </source>
</reference>
<protein>
    <submittedName>
        <fullName evidence="2">Uncharacterized protein</fullName>
    </submittedName>
</protein>
<evidence type="ECO:0000313" key="2">
    <source>
        <dbReference type="EMBL" id="KAH3883553.1"/>
    </source>
</evidence>
<dbReference type="Proteomes" id="UP000828390">
    <property type="component" value="Unassembled WGS sequence"/>
</dbReference>
<comment type="caution">
    <text evidence="2">The sequence shown here is derived from an EMBL/GenBank/DDBJ whole genome shotgun (WGS) entry which is preliminary data.</text>
</comment>
<gene>
    <name evidence="2" type="ORF">DPMN_007512</name>
</gene>
<sequence>MISVGCANLMMVITTRRHGLTPTGRSPNPSEGHPVSGRTSGTSSAVVFRMLMRIPARRRLMSRTTLSTRAGAVMLAPSALSIRQVLATRIMTI</sequence>
<feature type="region of interest" description="Disordered" evidence="1">
    <location>
        <begin position="18"/>
        <end position="42"/>
    </location>
</feature>
<reference evidence="2" key="1">
    <citation type="journal article" date="2019" name="bioRxiv">
        <title>The Genome of the Zebra Mussel, Dreissena polymorpha: A Resource for Invasive Species Research.</title>
        <authorList>
            <person name="McCartney M.A."/>
            <person name="Auch B."/>
            <person name="Kono T."/>
            <person name="Mallez S."/>
            <person name="Zhang Y."/>
            <person name="Obille A."/>
            <person name="Becker A."/>
            <person name="Abrahante J.E."/>
            <person name="Garbe J."/>
            <person name="Badalamenti J.P."/>
            <person name="Herman A."/>
            <person name="Mangelson H."/>
            <person name="Liachko I."/>
            <person name="Sullivan S."/>
            <person name="Sone E.D."/>
            <person name="Koren S."/>
            <person name="Silverstein K.A.T."/>
            <person name="Beckman K.B."/>
            <person name="Gohl D.M."/>
        </authorList>
    </citation>
    <scope>NUCLEOTIDE SEQUENCE</scope>
    <source>
        <strain evidence="2">Duluth1</strain>
        <tissue evidence="2">Whole animal</tissue>
    </source>
</reference>
<dbReference type="EMBL" id="JAIWYP010000001">
    <property type="protein sequence ID" value="KAH3883553.1"/>
    <property type="molecule type" value="Genomic_DNA"/>
</dbReference>
<dbReference type="AlphaFoldDB" id="A0A9D4MWC3"/>